<dbReference type="EMBL" id="QRDY01000042">
    <property type="protein sequence ID" value="RED51642.1"/>
    <property type="molecule type" value="Genomic_DNA"/>
</dbReference>
<organism evidence="2 3">
    <name type="scientific">Cohnella lupini</name>
    <dbReference type="NCBI Taxonomy" id="1294267"/>
    <lineage>
        <taxon>Bacteria</taxon>
        <taxon>Bacillati</taxon>
        <taxon>Bacillota</taxon>
        <taxon>Bacilli</taxon>
        <taxon>Bacillales</taxon>
        <taxon>Paenibacillaceae</taxon>
        <taxon>Cohnella</taxon>
    </lineage>
</organism>
<dbReference type="AlphaFoldDB" id="A0A3D9HQ82"/>
<keyword evidence="1" id="KW-1133">Transmembrane helix</keyword>
<comment type="caution">
    <text evidence="2">The sequence shown here is derived from an EMBL/GenBank/DDBJ whole genome shotgun (WGS) entry which is preliminary data.</text>
</comment>
<gene>
    <name evidence="2" type="ORF">DFP95_14217</name>
</gene>
<dbReference type="RefSeq" id="WP_115995973.1">
    <property type="nucleotide sequence ID" value="NZ_QRDY01000042.1"/>
</dbReference>
<dbReference type="OrthoDB" id="2612113at2"/>
<feature type="transmembrane region" description="Helical" evidence="1">
    <location>
        <begin position="6"/>
        <end position="26"/>
    </location>
</feature>
<keyword evidence="3" id="KW-1185">Reference proteome</keyword>
<reference evidence="2 3" key="1">
    <citation type="submission" date="2018-07" db="EMBL/GenBank/DDBJ databases">
        <title>Genomic Encyclopedia of Type Strains, Phase III (KMG-III): the genomes of soil and plant-associated and newly described type strains.</title>
        <authorList>
            <person name="Whitman W."/>
        </authorList>
    </citation>
    <scope>NUCLEOTIDE SEQUENCE [LARGE SCALE GENOMIC DNA]</scope>
    <source>
        <strain evidence="2 3">CECT 8236</strain>
    </source>
</reference>
<accession>A0A3D9HQ82</accession>
<evidence type="ECO:0000313" key="2">
    <source>
        <dbReference type="EMBL" id="RED51642.1"/>
    </source>
</evidence>
<proteinExistence type="predicted"/>
<evidence type="ECO:0000313" key="3">
    <source>
        <dbReference type="Proteomes" id="UP000256869"/>
    </source>
</evidence>
<sequence length="164" mass="18762">MKKRNWFKSIIGISLLGNLILVFFLFHKNEVDKQILEQIAFIGIQSNLVQLEGSIYYQIDTGWSNQSHVTEKLEDVIEGISLAFEIGKRSGALDKEKENLLWELHGYLIKFKTESGYPNVVLNDKDLDDFINLGKKLRSSGWGMNLGYGSGWSDFEQKTRTLLS</sequence>
<dbReference type="Proteomes" id="UP000256869">
    <property type="component" value="Unassembled WGS sequence"/>
</dbReference>
<keyword evidence="1" id="KW-0812">Transmembrane</keyword>
<keyword evidence="1" id="KW-0472">Membrane</keyword>
<name>A0A3D9HQ82_9BACL</name>
<protein>
    <submittedName>
        <fullName evidence="2">Uncharacterized protein</fullName>
    </submittedName>
</protein>
<evidence type="ECO:0000256" key="1">
    <source>
        <dbReference type="SAM" id="Phobius"/>
    </source>
</evidence>